<evidence type="ECO:0000313" key="2">
    <source>
        <dbReference type="Proteomes" id="UP001150238"/>
    </source>
</evidence>
<dbReference type="Proteomes" id="UP001150238">
    <property type="component" value="Unassembled WGS sequence"/>
</dbReference>
<reference evidence="1" key="1">
    <citation type="submission" date="2022-08" db="EMBL/GenBank/DDBJ databases">
        <authorList>
            <consortium name="DOE Joint Genome Institute"/>
            <person name="Min B."/>
            <person name="Riley R."/>
            <person name="Sierra-Patev S."/>
            <person name="Naranjo-Ortiz M."/>
            <person name="Looney B."/>
            <person name="Konkel Z."/>
            <person name="Slot J.C."/>
            <person name="Sakamoto Y."/>
            <person name="Steenwyk J.L."/>
            <person name="Rokas A."/>
            <person name="Carro J."/>
            <person name="Camarero S."/>
            <person name="Ferreira P."/>
            <person name="Molpeceres G."/>
            <person name="Ruiz-Duenas F.J."/>
            <person name="Serrano A."/>
            <person name="Henrissat B."/>
            <person name="Drula E."/>
            <person name="Hughes K.W."/>
            <person name="Mata J.L."/>
            <person name="Ishikawa N.K."/>
            <person name="Vargas-Isla R."/>
            <person name="Ushijima S."/>
            <person name="Smith C.A."/>
            <person name="Ahrendt S."/>
            <person name="Andreopoulos W."/>
            <person name="He G."/>
            <person name="Labutti K."/>
            <person name="Lipzen A."/>
            <person name="Ng V."/>
            <person name="Sandor L."/>
            <person name="Barry K."/>
            <person name="Martinez A.T."/>
            <person name="Xiao Y."/>
            <person name="Gibbons J.G."/>
            <person name="Terashima K."/>
            <person name="Hibbett D.S."/>
            <person name="Grigoriev I.V."/>
        </authorList>
    </citation>
    <scope>NUCLEOTIDE SEQUENCE</scope>
    <source>
        <strain evidence="1">Sp2 HRB7682 ss15</strain>
    </source>
</reference>
<proteinExistence type="predicted"/>
<organism evidence="1 2">
    <name type="scientific">Lentinula lateritia</name>
    <dbReference type="NCBI Taxonomy" id="40482"/>
    <lineage>
        <taxon>Eukaryota</taxon>
        <taxon>Fungi</taxon>
        <taxon>Dikarya</taxon>
        <taxon>Basidiomycota</taxon>
        <taxon>Agaricomycotina</taxon>
        <taxon>Agaricomycetes</taxon>
        <taxon>Agaricomycetidae</taxon>
        <taxon>Agaricales</taxon>
        <taxon>Marasmiineae</taxon>
        <taxon>Omphalotaceae</taxon>
        <taxon>Lentinula</taxon>
    </lineage>
</organism>
<name>A0A9W9E0C9_9AGAR</name>
<comment type="caution">
    <text evidence="1">The sequence shown here is derived from an EMBL/GenBank/DDBJ whole genome shotgun (WGS) entry which is preliminary data.</text>
</comment>
<sequence>MTSLIRASAEAAHSLAVSLLSKTQIQPGATVPEHSVKESTPNCSVPLTFSGKSVILIHQSLRVLSHQLQGQAMVTFNVLGGGKGGVSGMFNRDNVRAWHDDRGE</sequence>
<gene>
    <name evidence="1" type="ORF">C8J55DRAFT_586308</name>
</gene>
<dbReference type="EMBL" id="JANVFS010000004">
    <property type="protein sequence ID" value="KAJ4493130.1"/>
    <property type="molecule type" value="Genomic_DNA"/>
</dbReference>
<protein>
    <submittedName>
        <fullName evidence="1">Uncharacterized protein</fullName>
    </submittedName>
</protein>
<reference evidence="1" key="2">
    <citation type="journal article" date="2023" name="Proc. Natl. Acad. Sci. U.S.A.">
        <title>A global phylogenomic analysis of the shiitake genus Lentinula.</title>
        <authorList>
            <person name="Sierra-Patev S."/>
            <person name="Min B."/>
            <person name="Naranjo-Ortiz M."/>
            <person name="Looney B."/>
            <person name="Konkel Z."/>
            <person name="Slot J.C."/>
            <person name="Sakamoto Y."/>
            <person name="Steenwyk J.L."/>
            <person name="Rokas A."/>
            <person name="Carro J."/>
            <person name="Camarero S."/>
            <person name="Ferreira P."/>
            <person name="Molpeceres G."/>
            <person name="Ruiz-Duenas F.J."/>
            <person name="Serrano A."/>
            <person name="Henrissat B."/>
            <person name="Drula E."/>
            <person name="Hughes K.W."/>
            <person name="Mata J.L."/>
            <person name="Ishikawa N.K."/>
            <person name="Vargas-Isla R."/>
            <person name="Ushijima S."/>
            <person name="Smith C.A."/>
            <person name="Donoghue J."/>
            <person name="Ahrendt S."/>
            <person name="Andreopoulos W."/>
            <person name="He G."/>
            <person name="LaButti K."/>
            <person name="Lipzen A."/>
            <person name="Ng V."/>
            <person name="Riley R."/>
            <person name="Sandor L."/>
            <person name="Barry K."/>
            <person name="Martinez A.T."/>
            <person name="Xiao Y."/>
            <person name="Gibbons J.G."/>
            <person name="Terashima K."/>
            <person name="Grigoriev I.V."/>
            <person name="Hibbett D."/>
        </authorList>
    </citation>
    <scope>NUCLEOTIDE SEQUENCE</scope>
    <source>
        <strain evidence="1">Sp2 HRB7682 ss15</strain>
    </source>
</reference>
<evidence type="ECO:0000313" key="1">
    <source>
        <dbReference type="EMBL" id="KAJ4493130.1"/>
    </source>
</evidence>
<accession>A0A9W9E0C9</accession>
<dbReference type="AlphaFoldDB" id="A0A9W9E0C9"/>